<dbReference type="InterPro" id="IPR020806">
    <property type="entry name" value="PKS_PP-bd"/>
</dbReference>
<accession>A0ABV6H397</accession>
<dbReference type="Pfam" id="PF00501">
    <property type="entry name" value="AMP-binding"/>
    <property type="match status" value="1"/>
</dbReference>
<dbReference type="SUPFAM" id="SSF47336">
    <property type="entry name" value="ACP-like"/>
    <property type="match status" value="1"/>
</dbReference>
<keyword evidence="3" id="KW-0597">Phosphoprotein</keyword>
<dbReference type="PANTHER" id="PTHR45527:SF1">
    <property type="entry name" value="FATTY ACID SYNTHASE"/>
    <property type="match status" value="1"/>
</dbReference>
<dbReference type="InterPro" id="IPR006162">
    <property type="entry name" value="Ppantetheine_attach_site"/>
</dbReference>
<feature type="non-terminal residue" evidence="5">
    <location>
        <position position="1161"/>
    </location>
</feature>
<comment type="cofactor">
    <cofactor evidence="1">
        <name>pantetheine 4'-phosphate</name>
        <dbReference type="ChEBI" id="CHEBI:47942"/>
    </cofactor>
</comment>
<evidence type="ECO:0000256" key="1">
    <source>
        <dbReference type="ARBA" id="ARBA00001957"/>
    </source>
</evidence>
<evidence type="ECO:0000256" key="2">
    <source>
        <dbReference type="ARBA" id="ARBA00022450"/>
    </source>
</evidence>
<dbReference type="PROSITE" id="PS00012">
    <property type="entry name" value="PHOSPHOPANTETHEINE"/>
    <property type="match status" value="1"/>
</dbReference>
<dbReference type="InterPro" id="IPR036736">
    <property type="entry name" value="ACP-like_sf"/>
</dbReference>
<comment type="caution">
    <text evidence="5">The sequence shown here is derived from an EMBL/GenBank/DDBJ whole genome shotgun (WGS) entry which is preliminary data.</text>
</comment>
<reference evidence="5 6" key="1">
    <citation type="submission" date="2024-09" db="EMBL/GenBank/DDBJ databases">
        <authorList>
            <person name="Sun Q."/>
            <person name="Mori K."/>
        </authorList>
    </citation>
    <scope>NUCLEOTIDE SEQUENCE [LARGE SCALE GENOMIC DNA]</scope>
    <source>
        <strain evidence="5 6">CCM 7957</strain>
    </source>
</reference>
<dbReference type="InterPro" id="IPR045851">
    <property type="entry name" value="AMP-bd_C_sf"/>
</dbReference>
<dbReference type="PROSITE" id="PS50075">
    <property type="entry name" value="CARRIER"/>
    <property type="match status" value="1"/>
</dbReference>
<dbReference type="InterPro" id="IPR042099">
    <property type="entry name" value="ANL_N_sf"/>
</dbReference>
<dbReference type="PROSITE" id="PS00455">
    <property type="entry name" value="AMP_BINDING"/>
    <property type="match status" value="1"/>
</dbReference>
<dbReference type="InterPro" id="IPR023213">
    <property type="entry name" value="CAT-like_dom_sf"/>
</dbReference>
<feature type="domain" description="Carrier" evidence="4">
    <location>
        <begin position="633"/>
        <end position="708"/>
    </location>
</feature>
<dbReference type="InterPro" id="IPR025110">
    <property type="entry name" value="AMP-bd_C"/>
</dbReference>
<dbReference type="PANTHER" id="PTHR45527">
    <property type="entry name" value="NONRIBOSOMAL PEPTIDE SYNTHETASE"/>
    <property type="match status" value="1"/>
</dbReference>
<dbReference type="Gene3D" id="3.30.300.30">
    <property type="match status" value="1"/>
</dbReference>
<protein>
    <submittedName>
        <fullName evidence="5">Amino acid adenylation domain-containing protein</fullName>
    </submittedName>
</protein>
<keyword evidence="2" id="KW-0596">Phosphopantetheine</keyword>
<evidence type="ECO:0000313" key="5">
    <source>
        <dbReference type="EMBL" id="MFC0313339.1"/>
    </source>
</evidence>
<dbReference type="SUPFAM" id="SSF56801">
    <property type="entry name" value="Acetyl-CoA synthetase-like"/>
    <property type="match status" value="1"/>
</dbReference>
<dbReference type="Gene3D" id="3.40.50.12780">
    <property type="entry name" value="N-terminal domain of ligase-like"/>
    <property type="match status" value="1"/>
</dbReference>
<name>A0ABV6H397_9ACTN</name>
<evidence type="ECO:0000259" key="4">
    <source>
        <dbReference type="PROSITE" id="PS50075"/>
    </source>
</evidence>
<evidence type="ECO:0000256" key="3">
    <source>
        <dbReference type="ARBA" id="ARBA00022553"/>
    </source>
</evidence>
<dbReference type="InterPro" id="IPR000873">
    <property type="entry name" value="AMP-dep_synth/lig_dom"/>
</dbReference>
<dbReference type="NCBIfam" id="TIGR01733">
    <property type="entry name" value="AA-adenyl-dom"/>
    <property type="match status" value="1"/>
</dbReference>
<dbReference type="InterPro" id="IPR009081">
    <property type="entry name" value="PP-bd_ACP"/>
</dbReference>
<dbReference type="EMBL" id="JBHLWV010000001">
    <property type="protein sequence ID" value="MFC0313339.1"/>
    <property type="molecule type" value="Genomic_DNA"/>
</dbReference>
<gene>
    <name evidence="5" type="ORF">ACFFJD_00505</name>
</gene>
<dbReference type="InterPro" id="IPR020845">
    <property type="entry name" value="AMP-binding_CS"/>
</dbReference>
<sequence>MIGIELNRAFCRILGSAPSTVDLLAFAALQSGRSVAFTAPSGPISFAELQSRTAPLAAVFAAQGLDPDAAVSGAVTPLFVQAGLEPAAAGAATKIAVSDIRRAVFDLVGSADLGSLPGVFRSIATRFPDRPAVSDYNGVTLSYRELDERSEVLAAGLIADGAGPEACIGVAMPRDVDLVVALLGIMKSGAAYVPLDRSHPMDRLAKIIEDADPVVILADPVTAAEWDGVSAPIVTVEHQMSRALADTRAAVGAAVSSVHPAYVIYTSGSTGTPKGVAVAHGALVALISAMGAEYDYSHTDSWSQYHSYAFDLSVGEIWMPLAVGGRLVILDGDTARDPGAFVDALEREQITVVNQTPSAFYQLAAALRGAGGRQLPSALRSMIFVGEALDFGQVRRWYADRRQLGGNDGPELNNMYGPTEATVYMTRRRLTPEFAADATGDVGLALPGSAVYVLDARLAKVPDGVPGDLYIAGRQLARGYAGRAALNATRFVADPYGAPGERMYLSGDRALVRNGSLEFLGRGDDQVKLRGYRIELGEVESGLLSAPGVQAAAAAIKDGSGGTDLLVGYVVGTAEETGALDVAEIRQHTRSVVPDYMVPDAVVVLDELPLTVNGKLDRRALPAPDFSSGDYVAPEDGVERTLAIIFSDVLGVEKVSAVDSFHDLGGNSLLAARIIGRASEELDVELNLRDLFEAPSIRELAVRAAESAPALPPITKVEKRPERIPLSFAQQRMWFLNQFDLAQATYNIPAVMRLTGRLDTAALRSAVVDVVVRHEILRTEFPAVEGIPYQAVSSVDDVEARLSAVWKVVHSQEALFASVTNGFDITKQWPLRVMLWPISDEEHVLGLVVHHIAADGESMLPLVTEVVAAYAARVRGATPDFAPLPVQFADYAIWQHDVLGSPEDPDSIVGRQLAYWRERLVGAPDVLELPGDRPRPAVATHTGVQAVFDIPSSLATRVTEFARTHGVTPFMVTHAVFAVLMARLSATDDVIVGTPVAGRGQAVLDRLIGMFVNTLVLRTDVDLSEPFGELLARVREIDLDAFAHADVPFETLVEAVDPVRSEAFSPLVQVIFSFDPAGAALRASHEVDGLDFAAVEGLPVPAQLDMNFALFTGEAGAGWSGEIIGAADMFDLSTLESMGVRFVALLDALTADPAVAVGDAA</sequence>
<evidence type="ECO:0000313" key="6">
    <source>
        <dbReference type="Proteomes" id="UP001589783"/>
    </source>
</evidence>
<dbReference type="Gene3D" id="3.30.559.30">
    <property type="entry name" value="Nonribosomal peptide synthetase, condensation domain"/>
    <property type="match status" value="1"/>
</dbReference>
<dbReference type="Pfam" id="PF00668">
    <property type="entry name" value="Condensation"/>
    <property type="match status" value="1"/>
</dbReference>
<dbReference type="Gene3D" id="3.30.559.10">
    <property type="entry name" value="Chloramphenicol acetyltransferase-like domain"/>
    <property type="match status" value="1"/>
</dbReference>
<dbReference type="SMART" id="SM00823">
    <property type="entry name" value="PKS_PP"/>
    <property type="match status" value="1"/>
</dbReference>
<dbReference type="RefSeq" id="WP_382359288.1">
    <property type="nucleotide sequence ID" value="NZ_JBHLWV010000001.1"/>
</dbReference>
<dbReference type="Pfam" id="PF00550">
    <property type="entry name" value="PP-binding"/>
    <property type="match status" value="1"/>
</dbReference>
<dbReference type="CDD" id="cd19540">
    <property type="entry name" value="LCL_NRPS-like"/>
    <property type="match status" value="1"/>
</dbReference>
<keyword evidence="6" id="KW-1185">Reference proteome</keyword>
<organism evidence="5 6">
    <name type="scientific">Gordonia phosphorivorans</name>
    <dbReference type="NCBI Taxonomy" id="1056982"/>
    <lineage>
        <taxon>Bacteria</taxon>
        <taxon>Bacillati</taxon>
        <taxon>Actinomycetota</taxon>
        <taxon>Actinomycetes</taxon>
        <taxon>Mycobacteriales</taxon>
        <taxon>Gordoniaceae</taxon>
        <taxon>Gordonia</taxon>
    </lineage>
</organism>
<dbReference type="Pfam" id="PF13193">
    <property type="entry name" value="AMP-binding_C"/>
    <property type="match status" value="1"/>
</dbReference>
<dbReference type="InterPro" id="IPR001242">
    <property type="entry name" value="Condensation_dom"/>
</dbReference>
<dbReference type="InterPro" id="IPR010071">
    <property type="entry name" value="AA_adenyl_dom"/>
</dbReference>
<proteinExistence type="predicted"/>
<dbReference type="Proteomes" id="UP001589783">
    <property type="component" value="Unassembled WGS sequence"/>
</dbReference>
<dbReference type="SUPFAM" id="SSF52777">
    <property type="entry name" value="CoA-dependent acyltransferases"/>
    <property type="match status" value="2"/>
</dbReference>
<dbReference type="Gene3D" id="1.10.1200.10">
    <property type="entry name" value="ACP-like"/>
    <property type="match status" value="1"/>
</dbReference>